<keyword evidence="5 11" id="KW-0560">Oxidoreductase</keyword>
<evidence type="ECO:0000256" key="1">
    <source>
        <dbReference type="ARBA" id="ARBA00001974"/>
    </source>
</evidence>
<gene>
    <name evidence="11" type="ORF">FM101_10335</name>
</gene>
<dbReference type="Pfam" id="PF02913">
    <property type="entry name" value="FAD-oxidase_C"/>
    <property type="match status" value="1"/>
</dbReference>
<organism evidence="11 12">
    <name type="scientific">Arthrobacter rhombi</name>
    <dbReference type="NCBI Taxonomy" id="71253"/>
    <lineage>
        <taxon>Bacteria</taxon>
        <taxon>Bacillati</taxon>
        <taxon>Actinomycetota</taxon>
        <taxon>Actinomycetes</taxon>
        <taxon>Micrococcales</taxon>
        <taxon>Micrococcaceae</taxon>
        <taxon>Arthrobacter</taxon>
    </lineage>
</organism>
<dbReference type="InterPro" id="IPR016166">
    <property type="entry name" value="FAD-bd_PCMH"/>
</dbReference>
<protein>
    <submittedName>
        <fullName evidence="11">Glycolate dehydrogenase, subunit GlcD</fullName>
        <ecNumber evidence="11">1.1.99.14</ecNumber>
    </submittedName>
</protein>
<dbReference type="InterPro" id="IPR016164">
    <property type="entry name" value="FAD-linked_Oxase-like_C"/>
</dbReference>
<dbReference type="GO" id="GO:0051536">
    <property type="term" value="F:iron-sulfur cluster binding"/>
    <property type="evidence" value="ECO:0007669"/>
    <property type="project" value="UniProtKB-KW"/>
</dbReference>
<dbReference type="EC" id="1.1.99.14" evidence="11"/>
<dbReference type="GO" id="GO:0019154">
    <property type="term" value="F:glycolate dehydrogenase activity"/>
    <property type="evidence" value="ECO:0007669"/>
    <property type="project" value="UniProtKB-EC"/>
</dbReference>
<reference evidence="11 12" key="1">
    <citation type="submission" date="2017-02" db="EMBL/GenBank/DDBJ databases">
        <authorList>
            <person name="Peterson S.W."/>
        </authorList>
    </citation>
    <scope>NUCLEOTIDE SEQUENCE [LARGE SCALE GENOMIC DNA]</scope>
    <source>
        <strain evidence="11 12">B Ar 00.02</strain>
    </source>
</reference>
<keyword evidence="12" id="KW-1185">Reference proteome</keyword>
<evidence type="ECO:0000259" key="9">
    <source>
        <dbReference type="PROSITE" id="PS51379"/>
    </source>
</evidence>
<dbReference type="InterPro" id="IPR006094">
    <property type="entry name" value="Oxid_FAD_bind_N"/>
</dbReference>
<dbReference type="Proteomes" id="UP000195913">
    <property type="component" value="Unassembled WGS sequence"/>
</dbReference>
<proteinExistence type="predicted"/>
<evidence type="ECO:0000313" key="11">
    <source>
        <dbReference type="EMBL" id="SJM67269.1"/>
    </source>
</evidence>
<dbReference type="Gene3D" id="3.30.70.2740">
    <property type="match status" value="1"/>
</dbReference>
<dbReference type="PANTHER" id="PTHR11748">
    <property type="entry name" value="D-LACTATE DEHYDROGENASE"/>
    <property type="match status" value="1"/>
</dbReference>
<dbReference type="PROSITE" id="PS51387">
    <property type="entry name" value="FAD_PCMH"/>
    <property type="match status" value="1"/>
</dbReference>
<accession>A0A1R4GGG4</accession>
<evidence type="ECO:0000256" key="4">
    <source>
        <dbReference type="ARBA" id="ARBA00022827"/>
    </source>
</evidence>
<comment type="cofactor">
    <cofactor evidence="1">
        <name>FAD</name>
        <dbReference type="ChEBI" id="CHEBI:57692"/>
    </cofactor>
</comment>
<dbReference type="InterPro" id="IPR004113">
    <property type="entry name" value="FAD-bd_oxidored_4_C"/>
</dbReference>
<evidence type="ECO:0000256" key="3">
    <source>
        <dbReference type="ARBA" id="ARBA00022723"/>
    </source>
</evidence>
<feature type="region of interest" description="Disordered" evidence="8">
    <location>
        <begin position="733"/>
        <end position="752"/>
    </location>
</feature>
<dbReference type="Gene3D" id="3.30.465.10">
    <property type="match status" value="1"/>
</dbReference>
<dbReference type="AlphaFoldDB" id="A0A1R4GGG4"/>
<dbReference type="InterPro" id="IPR017896">
    <property type="entry name" value="4Fe4S_Fe-S-bd"/>
</dbReference>
<keyword evidence="4" id="KW-0274">FAD</keyword>
<dbReference type="PROSITE" id="PS00198">
    <property type="entry name" value="4FE4S_FER_1"/>
    <property type="match status" value="1"/>
</dbReference>
<dbReference type="Gene3D" id="1.10.1060.10">
    <property type="entry name" value="Alpha-helical ferredoxin"/>
    <property type="match status" value="1"/>
</dbReference>
<sequence length="1013" mass="107343">MTQIAPPTTQAVTAILLEAGIEVDTSPRRLAEYSYDASNYRVEPIGVVFPHDADQVAAIIQACHETGTPVTGRGGGTSMAGNAVGPGLVIDTSRFFNDVLEIDEENLWVDVEPGMVLATLSARIEAHTSGRLTFAPDPSSKNRATVGGAIGNDACGNHSVRYGRTSDHVVEIDLVTVEGRRLTATASGVRATNANDVAAVRHAAAMTDSLESLVQENLAGFRTDLGQIQRQVSGYHLEHLLPEKGFNIARAFVGSEGTCGLVVRARMALVQKPASALLLCVGYPDVVEAARDIETILEFSPAAVEGIDDAIVATMKSRRGEDSVTGLPEGKAWLYIDLDGTDPESVRTQAGNLLEKLRGIGRMVDGRVVPDTVERASLWRVREDGAGLSARLSTGGESWPGWEDSAVAPAKLADYLADFRDLLADHGLQGVMYGHFGAGCMHVRITYDLRSDAGRKVFREFTAAAAALVVSHGGSLSGEHGDGRARSEFLPLMYSPAMLTAFEDFRAIWDPTGLLNPGVMTSPDAFDENLLLAGVPERQWRTSFDLTPASGKTGDGLDPFVRAVQGCIGIGRCRSATGGVMCPSYRATGDEKDSTRGRSRVLQDMVRGAKTVEEGWKSKEVREVLDLCLSCKACSTDCPTGVDMATYKSEFFSHYYAGRMRPLSHFSLGWLPRWLKITGRVAPLVNAVMGSPLGKLVSAAGGLTTQRALPRFASGSAWRREVDAALAAAPRQRVGPPRTLAGSGARTPRATATENDAVAGRDTAGAVLFVDTFTRGFRPEVAGAAARVMVGTGEPVTCSAEACCGLTYISTGQLGTARRLLNQAARVLDDGTERPIVVIEPSCAAALSKDLPELVHTDAARRVAARVRSFAGHIAALAADGWTPAPAAPVPASVVLQTHCHEYSVFGAAIQRRALAALGVANVTDATGCCGVAGNFGFEADHYEVSMKVADLALAPAMADSEPEVPVLADGFSCTMQVAQLDAGRRGLHLAELLDPQSATDHLRSTTHPKEHP</sequence>
<dbReference type="EMBL" id="FUHW01000037">
    <property type="protein sequence ID" value="SJM67269.1"/>
    <property type="molecule type" value="Genomic_DNA"/>
</dbReference>
<dbReference type="PROSITE" id="PS51379">
    <property type="entry name" value="4FE4S_FER_2"/>
    <property type="match status" value="1"/>
</dbReference>
<dbReference type="InterPro" id="IPR009051">
    <property type="entry name" value="Helical_ferredxn"/>
</dbReference>
<dbReference type="GO" id="GO:1903457">
    <property type="term" value="P:lactate catabolic process"/>
    <property type="evidence" value="ECO:0007669"/>
    <property type="project" value="TreeGrafter"/>
</dbReference>
<dbReference type="InterPro" id="IPR017900">
    <property type="entry name" value="4Fe4S_Fe_S_CS"/>
</dbReference>
<dbReference type="SUPFAM" id="SSF56176">
    <property type="entry name" value="FAD-binding/transporter-associated domain-like"/>
    <property type="match status" value="1"/>
</dbReference>
<name>A0A1R4GGG4_9MICC</name>
<evidence type="ECO:0000256" key="5">
    <source>
        <dbReference type="ARBA" id="ARBA00023002"/>
    </source>
</evidence>
<evidence type="ECO:0000256" key="6">
    <source>
        <dbReference type="ARBA" id="ARBA00023004"/>
    </source>
</evidence>
<keyword evidence="7" id="KW-0411">Iron-sulfur</keyword>
<keyword evidence="3" id="KW-0479">Metal-binding</keyword>
<dbReference type="InterPro" id="IPR016169">
    <property type="entry name" value="FAD-bd_PCMH_sub2"/>
</dbReference>
<dbReference type="Gene3D" id="3.30.70.2190">
    <property type="match status" value="1"/>
</dbReference>
<evidence type="ECO:0000256" key="7">
    <source>
        <dbReference type="ARBA" id="ARBA00023014"/>
    </source>
</evidence>
<dbReference type="RefSeq" id="WP_245806681.1">
    <property type="nucleotide sequence ID" value="NZ_FUHW01000037.1"/>
</dbReference>
<evidence type="ECO:0000256" key="2">
    <source>
        <dbReference type="ARBA" id="ARBA00022630"/>
    </source>
</evidence>
<dbReference type="Pfam" id="PF02754">
    <property type="entry name" value="CCG"/>
    <property type="match status" value="1"/>
</dbReference>
<evidence type="ECO:0000259" key="10">
    <source>
        <dbReference type="PROSITE" id="PS51387"/>
    </source>
</evidence>
<dbReference type="SUPFAM" id="SSF55103">
    <property type="entry name" value="FAD-linked oxidases, C-terminal domain"/>
    <property type="match status" value="1"/>
</dbReference>
<dbReference type="SUPFAM" id="SSF46548">
    <property type="entry name" value="alpha-helical ferredoxin"/>
    <property type="match status" value="1"/>
</dbReference>
<dbReference type="GO" id="GO:0008720">
    <property type="term" value="F:D-lactate dehydrogenase (NAD+) activity"/>
    <property type="evidence" value="ECO:0007669"/>
    <property type="project" value="TreeGrafter"/>
</dbReference>
<dbReference type="GO" id="GO:0004458">
    <property type="term" value="F:D-lactate dehydrogenase (cytochrome) activity"/>
    <property type="evidence" value="ECO:0007669"/>
    <property type="project" value="TreeGrafter"/>
</dbReference>
<dbReference type="Pfam" id="PF01565">
    <property type="entry name" value="FAD_binding_4"/>
    <property type="match status" value="1"/>
</dbReference>
<keyword evidence="6" id="KW-0408">Iron</keyword>
<evidence type="ECO:0000313" key="12">
    <source>
        <dbReference type="Proteomes" id="UP000195913"/>
    </source>
</evidence>
<dbReference type="Pfam" id="PF13183">
    <property type="entry name" value="Fer4_8"/>
    <property type="match status" value="1"/>
</dbReference>
<dbReference type="PANTHER" id="PTHR11748:SF119">
    <property type="entry name" value="D-2-HYDROXYGLUTARATE DEHYDROGENASE"/>
    <property type="match status" value="1"/>
</dbReference>
<feature type="domain" description="4Fe-4S ferredoxin-type" evidence="9">
    <location>
        <begin position="619"/>
        <end position="648"/>
    </location>
</feature>
<dbReference type="GO" id="GO:0046872">
    <property type="term" value="F:metal ion binding"/>
    <property type="evidence" value="ECO:0007669"/>
    <property type="project" value="UniProtKB-KW"/>
</dbReference>
<dbReference type="GO" id="GO:0071949">
    <property type="term" value="F:FAD binding"/>
    <property type="evidence" value="ECO:0007669"/>
    <property type="project" value="InterPro"/>
</dbReference>
<keyword evidence="2" id="KW-0285">Flavoprotein</keyword>
<dbReference type="InterPro" id="IPR004017">
    <property type="entry name" value="Cys_rich_dom"/>
</dbReference>
<dbReference type="InterPro" id="IPR036318">
    <property type="entry name" value="FAD-bd_PCMH-like_sf"/>
</dbReference>
<feature type="domain" description="FAD-binding PCMH-type" evidence="10">
    <location>
        <begin position="40"/>
        <end position="272"/>
    </location>
</feature>
<evidence type="ECO:0000256" key="8">
    <source>
        <dbReference type="SAM" id="MobiDB-lite"/>
    </source>
</evidence>